<reference evidence="2" key="1">
    <citation type="submission" date="2020-04" db="EMBL/GenBank/DDBJ databases">
        <authorList>
            <person name="Alioto T."/>
            <person name="Alioto T."/>
            <person name="Gomez Garrido J."/>
        </authorList>
    </citation>
    <scope>NUCLEOTIDE SEQUENCE</scope>
    <source>
        <strain evidence="2">A484AB</strain>
    </source>
</reference>
<gene>
    <name evidence="2" type="ORF">PACLA_8A005084</name>
</gene>
<feature type="compositionally biased region" description="Basic and acidic residues" evidence="1">
    <location>
        <begin position="374"/>
        <end position="383"/>
    </location>
</feature>
<dbReference type="Proteomes" id="UP001152795">
    <property type="component" value="Unassembled WGS sequence"/>
</dbReference>
<dbReference type="AlphaFoldDB" id="A0A7D9L0M6"/>
<comment type="caution">
    <text evidence="2">The sequence shown here is derived from an EMBL/GenBank/DDBJ whole genome shotgun (WGS) entry which is preliminary data.</text>
</comment>
<protein>
    <submittedName>
        <fullName evidence="2">Uncharacterized protein LOC113677719</fullName>
    </submittedName>
</protein>
<feature type="compositionally biased region" description="Basic and acidic residues" evidence="1">
    <location>
        <begin position="391"/>
        <end position="401"/>
    </location>
</feature>
<proteinExistence type="predicted"/>
<dbReference type="InterPro" id="IPR000571">
    <property type="entry name" value="Znf_CCCH"/>
</dbReference>
<name>A0A7D9L0M6_PARCT</name>
<evidence type="ECO:0000313" key="3">
    <source>
        <dbReference type="Proteomes" id="UP001152795"/>
    </source>
</evidence>
<dbReference type="GO" id="GO:0046872">
    <property type="term" value="F:metal ion binding"/>
    <property type="evidence" value="ECO:0007669"/>
    <property type="project" value="InterPro"/>
</dbReference>
<feature type="region of interest" description="Disordered" evidence="1">
    <location>
        <begin position="371"/>
        <end position="401"/>
    </location>
</feature>
<accession>A0A7D9L0M6</accession>
<sequence>MPRKFTANGTFIPQDAADNDMCILFMKYGRCRFKTKCKKSHWVPPLPDNPYPVEIKPPLPIDDVLIEKVRIKIRNLKDSSNDTQKELLESNSQHCATSTEIIDFKVSSKADISKQTNSCMLPKRFKYVFHDKCDNLIAKNAGVSRLFNEAGAYFDNVTQKLQICEPPENKIEKRHLKVLRRIHWRNTQSLKEKLSQYPPSYNLVFDRSKINFARLQPYVYVLIHECMCVGGEKKSVKPSSFEYLIADTLLAYVDSKCITPQEAEEKLQQWGARAVRARQCITHLWHILAISSKSPDGCAKDVIRIEEEVIQGTRTSLDYACVCAFASKRGKFQTTTPENCQNRRKINTSIKQGLETRRARKTKINLLRSTRRSSATEHVLEGRHKAKRTDKHATKLSKHEHERIKHAGNVTDHARILIEQAEAPVEHVGKTTMHTENASEHAKNANEHVEGNLTHEKIQEKLAQKDSDGLNRQVLCDRVRKKRKRSRQFKNVPFNERKKMKTRCVQLLSTL</sequence>
<evidence type="ECO:0000313" key="2">
    <source>
        <dbReference type="EMBL" id="CAB4022539.1"/>
    </source>
</evidence>
<dbReference type="EMBL" id="CACRXK020012027">
    <property type="protein sequence ID" value="CAB4022539.1"/>
    <property type="molecule type" value="Genomic_DNA"/>
</dbReference>
<keyword evidence="3" id="KW-1185">Reference proteome</keyword>
<dbReference type="PROSITE" id="PS50103">
    <property type="entry name" value="ZF_C3H1"/>
    <property type="match status" value="1"/>
</dbReference>
<evidence type="ECO:0000256" key="1">
    <source>
        <dbReference type="SAM" id="MobiDB-lite"/>
    </source>
</evidence>
<organism evidence="2 3">
    <name type="scientific">Paramuricea clavata</name>
    <name type="common">Red gorgonian</name>
    <name type="synonym">Violescent sea-whip</name>
    <dbReference type="NCBI Taxonomy" id="317549"/>
    <lineage>
        <taxon>Eukaryota</taxon>
        <taxon>Metazoa</taxon>
        <taxon>Cnidaria</taxon>
        <taxon>Anthozoa</taxon>
        <taxon>Octocorallia</taxon>
        <taxon>Malacalcyonacea</taxon>
        <taxon>Plexauridae</taxon>
        <taxon>Paramuricea</taxon>
    </lineage>
</organism>
<dbReference type="OrthoDB" id="5964700at2759"/>